<gene>
    <name evidence="1" type="ORF">Lp19_1198</name>
</gene>
<dbReference type="EMBL" id="LUXM01000024">
    <property type="protein sequence ID" value="KZU95919.1"/>
    <property type="molecule type" value="Genomic_DNA"/>
</dbReference>
<evidence type="ECO:0000313" key="1">
    <source>
        <dbReference type="EMBL" id="KZU95919.1"/>
    </source>
</evidence>
<reference evidence="1 2" key="1">
    <citation type="submission" date="2016-03" db="EMBL/GenBank/DDBJ databases">
        <title>Comparative genomics of 54 Lactobacillus plantarum strains reveals genomic uncoupling from niche constraints.</title>
        <authorList>
            <person name="Martino M.E."/>
        </authorList>
    </citation>
    <scope>NUCLEOTIDE SEQUENCE [LARGE SCALE GENOMIC DNA]</scope>
    <source>
        <strain evidence="1 2">19.1</strain>
    </source>
</reference>
<organism evidence="1 2">
    <name type="scientific">Lactiplantibacillus plantarum</name>
    <name type="common">Lactobacillus plantarum</name>
    <dbReference type="NCBI Taxonomy" id="1590"/>
    <lineage>
        <taxon>Bacteria</taxon>
        <taxon>Bacillati</taxon>
        <taxon>Bacillota</taxon>
        <taxon>Bacilli</taxon>
        <taxon>Lactobacillales</taxon>
        <taxon>Lactobacillaceae</taxon>
        <taxon>Lactiplantibacillus</taxon>
    </lineage>
</organism>
<sequence>MKISELQKRDDFEYLAERAHHLVDDWENYDIMRSEFKDLLNNSENPLVVARQLNKWYTKNRPDF</sequence>
<evidence type="ECO:0000313" key="2">
    <source>
        <dbReference type="Proteomes" id="UP000076882"/>
    </source>
</evidence>
<dbReference type="PATRIC" id="fig|1590.201.peg.972"/>
<protein>
    <submittedName>
        <fullName evidence="1">Uncharacterized protein</fullName>
    </submittedName>
</protein>
<dbReference type="Proteomes" id="UP000076882">
    <property type="component" value="Unassembled WGS sequence"/>
</dbReference>
<name>A0A162F150_LACPN</name>
<accession>A0A162F150</accession>
<proteinExistence type="predicted"/>
<comment type="caution">
    <text evidence="1">The sequence shown here is derived from an EMBL/GenBank/DDBJ whole genome shotgun (WGS) entry which is preliminary data.</text>
</comment>
<dbReference type="AlphaFoldDB" id="A0A162F150"/>